<dbReference type="AlphaFoldDB" id="A0A0C3KPT8"/>
<evidence type="ECO:0000313" key="2">
    <source>
        <dbReference type="Proteomes" id="UP000054217"/>
    </source>
</evidence>
<accession>A0A0C3KPT8</accession>
<dbReference type="EMBL" id="KN831949">
    <property type="protein sequence ID" value="KIO11632.1"/>
    <property type="molecule type" value="Genomic_DNA"/>
</dbReference>
<gene>
    <name evidence="1" type="ORF">M404DRAFT_792698</name>
</gene>
<protein>
    <submittedName>
        <fullName evidence="1">Uncharacterized protein</fullName>
    </submittedName>
</protein>
<proteinExistence type="predicted"/>
<keyword evidence="2" id="KW-1185">Reference proteome</keyword>
<organism evidence="1 2">
    <name type="scientific">Pisolithus tinctorius Marx 270</name>
    <dbReference type="NCBI Taxonomy" id="870435"/>
    <lineage>
        <taxon>Eukaryota</taxon>
        <taxon>Fungi</taxon>
        <taxon>Dikarya</taxon>
        <taxon>Basidiomycota</taxon>
        <taxon>Agaricomycotina</taxon>
        <taxon>Agaricomycetes</taxon>
        <taxon>Agaricomycetidae</taxon>
        <taxon>Boletales</taxon>
        <taxon>Sclerodermatineae</taxon>
        <taxon>Pisolithaceae</taxon>
        <taxon>Pisolithus</taxon>
    </lineage>
</organism>
<evidence type="ECO:0000313" key="1">
    <source>
        <dbReference type="EMBL" id="KIO11632.1"/>
    </source>
</evidence>
<reference evidence="2" key="2">
    <citation type="submission" date="2015-01" db="EMBL/GenBank/DDBJ databases">
        <title>Evolutionary Origins and Diversification of the Mycorrhizal Mutualists.</title>
        <authorList>
            <consortium name="DOE Joint Genome Institute"/>
            <consortium name="Mycorrhizal Genomics Consortium"/>
            <person name="Kohler A."/>
            <person name="Kuo A."/>
            <person name="Nagy L.G."/>
            <person name="Floudas D."/>
            <person name="Copeland A."/>
            <person name="Barry K.W."/>
            <person name="Cichocki N."/>
            <person name="Veneault-Fourrey C."/>
            <person name="LaButti K."/>
            <person name="Lindquist E.A."/>
            <person name="Lipzen A."/>
            <person name="Lundell T."/>
            <person name="Morin E."/>
            <person name="Murat C."/>
            <person name="Riley R."/>
            <person name="Ohm R."/>
            <person name="Sun H."/>
            <person name="Tunlid A."/>
            <person name="Henrissat B."/>
            <person name="Grigoriev I.V."/>
            <person name="Hibbett D.S."/>
            <person name="Martin F."/>
        </authorList>
    </citation>
    <scope>NUCLEOTIDE SEQUENCE [LARGE SCALE GENOMIC DNA]</scope>
    <source>
        <strain evidence="2">Marx 270</strain>
    </source>
</reference>
<reference evidence="1 2" key="1">
    <citation type="submission" date="2014-04" db="EMBL/GenBank/DDBJ databases">
        <authorList>
            <consortium name="DOE Joint Genome Institute"/>
            <person name="Kuo A."/>
            <person name="Kohler A."/>
            <person name="Costa M.D."/>
            <person name="Nagy L.G."/>
            <person name="Floudas D."/>
            <person name="Copeland A."/>
            <person name="Barry K.W."/>
            <person name="Cichocki N."/>
            <person name="Veneault-Fourrey C."/>
            <person name="LaButti K."/>
            <person name="Lindquist E.A."/>
            <person name="Lipzen A."/>
            <person name="Lundell T."/>
            <person name="Morin E."/>
            <person name="Murat C."/>
            <person name="Sun H."/>
            <person name="Tunlid A."/>
            <person name="Henrissat B."/>
            <person name="Grigoriev I.V."/>
            <person name="Hibbett D.S."/>
            <person name="Martin F."/>
            <person name="Nordberg H.P."/>
            <person name="Cantor M.N."/>
            <person name="Hua S.X."/>
        </authorList>
    </citation>
    <scope>NUCLEOTIDE SEQUENCE [LARGE SCALE GENOMIC DNA]</scope>
    <source>
        <strain evidence="1 2">Marx 270</strain>
    </source>
</reference>
<dbReference type="HOGENOM" id="CLU_1283727_0_0_1"/>
<dbReference type="InParanoid" id="A0A0C3KPT8"/>
<dbReference type="Proteomes" id="UP000054217">
    <property type="component" value="Unassembled WGS sequence"/>
</dbReference>
<name>A0A0C3KPT8_PISTI</name>
<sequence>MDERWLEMKCESSSAMSILTAGGGTWGWDMIVYQQDRILILYSRSLEGTRTSSSDQLQTRIQTHNKEEKREDKLCCHYSNENGFTRKFQRPHKFLSDYKLLVISTHDCRLSQLVLYCLTHGMYQWRARKPRIQMLWYWCSTYHMVCRQTWHRRINRQRQFSPRKYISLSLLYTAPAINVDTAPHSKNGSSWAALRPETLERVHLENEVCLVNRLA</sequence>